<feature type="transmembrane region" description="Helical" evidence="8">
    <location>
        <begin position="114"/>
        <end position="135"/>
    </location>
</feature>
<dbReference type="PROSITE" id="PS50850">
    <property type="entry name" value="MFS"/>
    <property type="match status" value="1"/>
</dbReference>
<dbReference type="PANTHER" id="PTHR23502:SF132">
    <property type="entry name" value="POLYAMINE TRANSPORTER 2-RELATED"/>
    <property type="match status" value="1"/>
</dbReference>
<keyword evidence="8" id="KW-0997">Cell inner membrane</keyword>
<dbReference type="PANTHER" id="PTHR23502">
    <property type="entry name" value="MAJOR FACILITATOR SUPERFAMILY"/>
    <property type="match status" value="1"/>
</dbReference>
<dbReference type="Pfam" id="PF07690">
    <property type="entry name" value="MFS_1"/>
    <property type="match status" value="1"/>
</dbReference>
<keyword evidence="5 8" id="KW-0812">Transmembrane</keyword>
<dbReference type="NCBIfam" id="TIGR00710">
    <property type="entry name" value="efflux_Bcr_CflA"/>
    <property type="match status" value="1"/>
</dbReference>
<keyword evidence="4" id="KW-1003">Cell membrane</keyword>
<evidence type="ECO:0000256" key="8">
    <source>
        <dbReference type="RuleBase" id="RU365088"/>
    </source>
</evidence>
<keyword evidence="11" id="KW-1185">Reference proteome</keyword>
<dbReference type="InterPro" id="IPR036259">
    <property type="entry name" value="MFS_trans_sf"/>
</dbReference>
<keyword evidence="3 8" id="KW-0813">Transport</keyword>
<feature type="transmembrane region" description="Helical" evidence="8">
    <location>
        <begin position="147"/>
        <end position="171"/>
    </location>
</feature>
<evidence type="ECO:0000256" key="6">
    <source>
        <dbReference type="ARBA" id="ARBA00022989"/>
    </source>
</evidence>
<feature type="transmembrane region" description="Helical" evidence="8">
    <location>
        <begin position="318"/>
        <end position="335"/>
    </location>
</feature>
<feature type="transmembrane region" description="Helical" evidence="8">
    <location>
        <begin position="177"/>
        <end position="197"/>
    </location>
</feature>
<sequence length="408" mass="45414">MNSSSQQIEPNNKDVEFFRKKRFVLLLGIISMLMPLAVDLYLSAIPAMAKFFQTTDGHVQITLSSYILGFALGQLIYGPISDSIGRRPIIIYGILSFALISIICGFVSSIQQLILLRFFHGFVAASAAVVINALLRDIYENKEFSRMFSMVLLVSNIAPLTAPLLGGWILLWFNWQAIFWVLGTLSVVTLFVSFLYIKETLKPENKQRFSLRHIRKNFYAIVTNRAVFFFILTTAFSFAGMFAFITAGSSVYIGQFGISEAHFGYYFGLNVLCMMLLNITNTRLVKHVGVFKMFCIGISLQASMGLLLIIAAWLKFPFIYFVFCISGFVGSLAMVNSNAMAMIMDKFPNFAGTASSLTGTFRFGVAALVGMLLARVHTQSVWPMVLTMSGCAFIAMLFALIAIKSVKK</sequence>
<dbReference type="Gene3D" id="1.20.1720.10">
    <property type="entry name" value="Multidrug resistance protein D"/>
    <property type="match status" value="1"/>
</dbReference>
<name>A0ABV6CGE5_9GAMM</name>
<comment type="subcellular location">
    <subcellularLocation>
        <location evidence="8">Cell inner membrane</location>
        <topology evidence="8">Multi-pass membrane protein</topology>
    </subcellularLocation>
    <subcellularLocation>
        <location evidence="1">Cell membrane</location>
        <topology evidence="1">Multi-pass membrane protein</topology>
    </subcellularLocation>
</comment>
<reference evidence="10 11" key="1">
    <citation type="submission" date="2024-09" db="EMBL/GenBank/DDBJ databases">
        <authorList>
            <person name="Sun Q."/>
            <person name="Mori K."/>
        </authorList>
    </citation>
    <scope>NUCLEOTIDE SEQUENCE [LARGE SCALE GENOMIC DNA]</scope>
    <source>
        <strain evidence="10 11">CCM 8545</strain>
    </source>
</reference>
<evidence type="ECO:0000256" key="4">
    <source>
        <dbReference type="ARBA" id="ARBA00022475"/>
    </source>
</evidence>
<feature type="transmembrane region" description="Helical" evidence="8">
    <location>
        <begin position="23"/>
        <end position="45"/>
    </location>
</feature>
<dbReference type="InterPro" id="IPR020846">
    <property type="entry name" value="MFS_dom"/>
</dbReference>
<evidence type="ECO:0000259" key="9">
    <source>
        <dbReference type="PROSITE" id="PS50850"/>
    </source>
</evidence>
<feature type="transmembrane region" description="Helical" evidence="8">
    <location>
        <begin position="263"/>
        <end position="281"/>
    </location>
</feature>
<accession>A0ABV6CGE5</accession>
<dbReference type="EMBL" id="JBHLXE010000105">
    <property type="protein sequence ID" value="MFC0180596.1"/>
    <property type="molecule type" value="Genomic_DNA"/>
</dbReference>
<evidence type="ECO:0000256" key="2">
    <source>
        <dbReference type="ARBA" id="ARBA00006236"/>
    </source>
</evidence>
<feature type="transmembrane region" description="Helical" evidence="8">
    <location>
        <begin position="380"/>
        <end position="403"/>
    </location>
</feature>
<evidence type="ECO:0000256" key="1">
    <source>
        <dbReference type="ARBA" id="ARBA00004651"/>
    </source>
</evidence>
<gene>
    <name evidence="10" type="ORF">ACFFIT_10970</name>
</gene>
<feature type="transmembrane region" description="Helical" evidence="8">
    <location>
        <begin position="89"/>
        <end position="108"/>
    </location>
</feature>
<evidence type="ECO:0000256" key="3">
    <source>
        <dbReference type="ARBA" id="ARBA00022448"/>
    </source>
</evidence>
<protein>
    <recommendedName>
        <fullName evidence="8">Bcr/CflA family efflux transporter</fullName>
    </recommendedName>
</protein>
<evidence type="ECO:0000313" key="11">
    <source>
        <dbReference type="Proteomes" id="UP001589758"/>
    </source>
</evidence>
<dbReference type="NCBIfam" id="NF008314">
    <property type="entry name" value="PRK11102.1"/>
    <property type="match status" value="1"/>
</dbReference>
<feature type="transmembrane region" description="Helical" evidence="8">
    <location>
        <begin position="218"/>
        <end position="243"/>
    </location>
</feature>
<evidence type="ECO:0000256" key="7">
    <source>
        <dbReference type="ARBA" id="ARBA00023136"/>
    </source>
</evidence>
<organism evidence="10 11">
    <name type="scientific">Thorsellia kenyensis</name>
    <dbReference type="NCBI Taxonomy" id="1549888"/>
    <lineage>
        <taxon>Bacteria</taxon>
        <taxon>Pseudomonadati</taxon>
        <taxon>Pseudomonadota</taxon>
        <taxon>Gammaproteobacteria</taxon>
        <taxon>Enterobacterales</taxon>
        <taxon>Thorselliaceae</taxon>
        <taxon>Thorsellia</taxon>
    </lineage>
</organism>
<feature type="transmembrane region" description="Helical" evidence="8">
    <location>
        <begin position="347"/>
        <end position="374"/>
    </location>
</feature>
<dbReference type="CDD" id="cd17320">
    <property type="entry name" value="MFS_MdfA_MDR_like"/>
    <property type="match status" value="1"/>
</dbReference>
<keyword evidence="6 8" id="KW-1133">Transmembrane helix</keyword>
<keyword evidence="7 8" id="KW-0472">Membrane</keyword>
<feature type="transmembrane region" description="Helical" evidence="8">
    <location>
        <begin position="293"/>
        <end position="312"/>
    </location>
</feature>
<evidence type="ECO:0000313" key="10">
    <source>
        <dbReference type="EMBL" id="MFC0180596.1"/>
    </source>
</evidence>
<dbReference type="SUPFAM" id="SSF103473">
    <property type="entry name" value="MFS general substrate transporter"/>
    <property type="match status" value="1"/>
</dbReference>
<evidence type="ECO:0000256" key="5">
    <source>
        <dbReference type="ARBA" id="ARBA00022692"/>
    </source>
</evidence>
<feature type="domain" description="Major facilitator superfamily (MFS) profile" evidence="9">
    <location>
        <begin position="23"/>
        <end position="407"/>
    </location>
</feature>
<comment type="similarity">
    <text evidence="2 8">Belongs to the major facilitator superfamily. Bcr/CmlA family.</text>
</comment>
<dbReference type="Proteomes" id="UP001589758">
    <property type="component" value="Unassembled WGS sequence"/>
</dbReference>
<dbReference type="InterPro" id="IPR004812">
    <property type="entry name" value="Efflux_drug-R_Bcr/CmlA"/>
</dbReference>
<comment type="caution">
    <text evidence="10">The sequence shown here is derived from an EMBL/GenBank/DDBJ whole genome shotgun (WGS) entry which is preliminary data.</text>
</comment>
<dbReference type="InterPro" id="IPR011701">
    <property type="entry name" value="MFS"/>
</dbReference>
<feature type="transmembrane region" description="Helical" evidence="8">
    <location>
        <begin position="57"/>
        <end position="77"/>
    </location>
</feature>
<dbReference type="RefSeq" id="WP_385877716.1">
    <property type="nucleotide sequence ID" value="NZ_JBHLXE010000105.1"/>
</dbReference>
<proteinExistence type="inferred from homology"/>